<dbReference type="RefSeq" id="WP_007108784.1">
    <property type="nucleotide sequence ID" value="NZ_SHMR01000001.1"/>
</dbReference>
<keyword evidence="3" id="KW-0804">Transcription</keyword>
<name>A0A482XZF5_9EURY</name>
<dbReference type="SUPFAM" id="SSF46785">
    <property type="entry name" value="Winged helix' DNA-binding domain"/>
    <property type="match status" value="1"/>
</dbReference>
<organism evidence="5 6">
    <name type="scientific">Natrinema altunense</name>
    <dbReference type="NCBI Taxonomy" id="222984"/>
    <lineage>
        <taxon>Archaea</taxon>
        <taxon>Methanobacteriati</taxon>
        <taxon>Methanobacteriota</taxon>
        <taxon>Stenosarchaea group</taxon>
        <taxon>Halobacteria</taxon>
        <taxon>Halobacteriales</taxon>
        <taxon>Natrialbaceae</taxon>
        <taxon>Natrinema</taxon>
    </lineage>
</organism>
<keyword evidence="2" id="KW-0238">DNA-binding</keyword>
<evidence type="ECO:0000313" key="5">
    <source>
        <dbReference type="EMBL" id="RZH67960.1"/>
    </source>
</evidence>
<evidence type="ECO:0000256" key="3">
    <source>
        <dbReference type="ARBA" id="ARBA00023163"/>
    </source>
</evidence>
<reference evidence="5 6" key="1">
    <citation type="submission" date="2019-02" db="EMBL/GenBank/DDBJ databases">
        <title>Genome analysis provides insights into bioremediation potentialities and Haloocin production by Natrinema altunense strain 4.1R isolated from Chott Douz in Tunisian desert.</title>
        <authorList>
            <person name="Najjari A."/>
            <person name="Youssef N."/>
            <person name="Ben Dhia O."/>
            <person name="Ferjani R."/>
            <person name="El Hidri D."/>
            <person name="Ouzari H.I."/>
            <person name="Cherif A."/>
        </authorList>
    </citation>
    <scope>NUCLEOTIDE SEQUENCE [LARGE SCALE GENOMIC DNA]</scope>
    <source>
        <strain evidence="5 6">4.1R</strain>
    </source>
</reference>
<feature type="domain" description="HTH hxlR-type" evidence="4">
    <location>
        <begin position="1"/>
        <end position="91"/>
    </location>
</feature>
<keyword evidence="1" id="KW-0805">Transcription regulation</keyword>
<evidence type="ECO:0000259" key="4">
    <source>
        <dbReference type="PROSITE" id="PS51118"/>
    </source>
</evidence>
<dbReference type="PANTHER" id="PTHR33204:SF18">
    <property type="entry name" value="TRANSCRIPTIONAL REGULATORY PROTEIN"/>
    <property type="match status" value="1"/>
</dbReference>
<gene>
    <name evidence="5" type="ORF">ELS17_00325</name>
</gene>
<dbReference type="Pfam" id="PF01638">
    <property type="entry name" value="HxlR"/>
    <property type="match status" value="1"/>
</dbReference>
<comment type="caution">
    <text evidence="5">The sequence shown here is derived from an EMBL/GenBank/DDBJ whole genome shotgun (WGS) entry which is preliminary data.</text>
</comment>
<dbReference type="InterPro" id="IPR002577">
    <property type="entry name" value="HTH_HxlR"/>
</dbReference>
<dbReference type="Proteomes" id="UP000292704">
    <property type="component" value="Unassembled WGS sequence"/>
</dbReference>
<dbReference type="GO" id="GO:0003677">
    <property type="term" value="F:DNA binding"/>
    <property type="evidence" value="ECO:0007669"/>
    <property type="project" value="UniProtKB-KW"/>
</dbReference>
<dbReference type="EMBL" id="SHMR01000001">
    <property type="protein sequence ID" value="RZH67960.1"/>
    <property type="molecule type" value="Genomic_DNA"/>
</dbReference>
<dbReference type="OrthoDB" id="10490at2157"/>
<evidence type="ECO:0000313" key="6">
    <source>
        <dbReference type="Proteomes" id="UP000292704"/>
    </source>
</evidence>
<dbReference type="AlphaFoldDB" id="A0A482XZF5"/>
<dbReference type="PROSITE" id="PS51118">
    <property type="entry name" value="HTH_HXLR"/>
    <property type="match status" value="1"/>
</dbReference>
<dbReference type="Gene3D" id="1.10.10.10">
    <property type="entry name" value="Winged helix-like DNA-binding domain superfamily/Winged helix DNA-binding domain"/>
    <property type="match status" value="1"/>
</dbReference>
<protein>
    <submittedName>
        <fullName evidence="5">Transcriptional regulator</fullName>
    </submittedName>
</protein>
<dbReference type="InterPro" id="IPR036388">
    <property type="entry name" value="WH-like_DNA-bd_sf"/>
</dbReference>
<evidence type="ECO:0000256" key="2">
    <source>
        <dbReference type="ARBA" id="ARBA00023125"/>
    </source>
</evidence>
<proteinExistence type="predicted"/>
<sequence length="105" mass="12143">MGNKWDPVVIYRLLEHGPLRFSDLKKSTSGISSKSLSKSLKTLEENHLIERTVVSERPHHVMYRLTDHGEAIEPVIRAMEDWGDEYLCSMIKETKHGQEPTERDP</sequence>
<evidence type="ECO:0000256" key="1">
    <source>
        <dbReference type="ARBA" id="ARBA00023015"/>
    </source>
</evidence>
<dbReference type="PANTHER" id="PTHR33204">
    <property type="entry name" value="TRANSCRIPTIONAL REGULATOR, MARR FAMILY"/>
    <property type="match status" value="1"/>
</dbReference>
<accession>A0A482XZF5</accession>
<dbReference type="InterPro" id="IPR036390">
    <property type="entry name" value="WH_DNA-bd_sf"/>
</dbReference>